<evidence type="ECO:0000256" key="1">
    <source>
        <dbReference type="ARBA" id="ARBA00022729"/>
    </source>
</evidence>
<dbReference type="EMBL" id="JAPDFW010000144">
    <property type="protein sequence ID" value="KAJ5066403.1"/>
    <property type="molecule type" value="Genomic_DNA"/>
</dbReference>
<sequence length="409" mass="44960">MFLSGWPQRQSSTPGGSWGTYDATQGVQTFTINGTTKTYLFVPSDVCSICVYDINATPLIANNVFGGGGQYWGEVSFYLDVAYEYQGWIDCSVHNLRGNLADSGVSFADIDGEKRIIIITNQYDCIGGGYDVQFLSPFIVNIDRTRFVSSNHDWTVVPVTNHVVSNDYNVIQNPQWHAVPVDIDGDGDVEILWSGYDGCLHAYWLDKSEHYNWPYCAYSGSGTIYFSSEPAIVDIDDDGHAEIIITTWAQGDSYKNGKLIILSYSGDIIHSIDLPSPRSSSVTWGGSLPAPSIGRIAGTNNIQIVINTVYAGVVAYNIPDSGSSNILWPSSRGNYHRSGYSDAKIRSFKSISSLKSYGAVVGSLCGLTFLGLFAFVAVSYRKNNKSVKMMCFSWKTHCGFCKTKCCHKK</sequence>
<dbReference type="Pfam" id="PF13517">
    <property type="entry name" value="FG-GAP_3"/>
    <property type="match status" value="1"/>
</dbReference>
<keyword evidence="2" id="KW-1133">Transmembrane helix</keyword>
<keyword evidence="1" id="KW-0732">Signal</keyword>
<dbReference type="SUPFAM" id="SSF69318">
    <property type="entry name" value="Integrin alpha N-terminal domain"/>
    <property type="match status" value="1"/>
</dbReference>
<accession>A0A9Q0R4P6</accession>
<dbReference type="InterPro" id="IPR028994">
    <property type="entry name" value="Integrin_alpha_N"/>
</dbReference>
<reference evidence="3" key="1">
    <citation type="submission" date="2022-10" db="EMBL/GenBank/DDBJ databases">
        <title>Novel sulphate-reducing endosymbionts in the free-living metamonad Anaeramoeba.</title>
        <authorList>
            <person name="Jerlstrom-Hultqvist J."/>
            <person name="Cepicka I."/>
            <person name="Gallot-Lavallee L."/>
            <person name="Salas-Leiva D."/>
            <person name="Curtis B.A."/>
            <person name="Zahonova K."/>
            <person name="Pipaliya S."/>
            <person name="Dacks J."/>
            <person name="Roger A.J."/>
        </authorList>
    </citation>
    <scope>NUCLEOTIDE SEQUENCE</scope>
    <source>
        <strain evidence="3">BMAN</strain>
    </source>
</reference>
<keyword evidence="2" id="KW-0812">Transmembrane</keyword>
<protein>
    <submittedName>
        <fullName evidence="3">Vcbs repeat-containing protein</fullName>
    </submittedName>
</protein>
<keyword evidence="2" id="KW-0472">Membrane</keyword>
<dbReference type="InterPro" id="IPR013517">
    <property type="entry name" value="FG-GAP"/>
</dbReference>
<dbReference type="Proteomes" id="UP001149090">
    <property type="component" value="Unassembled WGS sequence"/>
</dbReference>
<dbReference type="AlphaFoldDB" id="A0A9Q0R4P6"/>
<feature type="transmembrane region" description="Helical" evidence="2">
    <location>
        <begin position="357"/>
        <end position="380"/>
    </location>
</feature>
<evidence type="ECO:0000313" key="3">
    <source>
        <dbReference type="EMBL" id="KAJ5066403.1"/>
    </source>
</evidence>
<organism evidence="3 4">
    <name type="scientific">Anaeramoeba ignava</name>
    <name type="common">Anaerobic marine amoeba</name>
    <dbReference type="NCBI Taxonomy" id="1746090"/>
    <lineage>
        <taxon>Eukaryota</taxon>
        <taxon>Metamonada</taxon>
        <taxon>Anaeramoebidae</taxon>
        <taxon>Anaeramoeba</taxon>
    </lineage>
</organism>
<comment type="caution">
    <text evidence="3">The sequence shown here is derived from an EMBL/GenBank/DDBJ whole genome shotgun (WGS) entry which is preliminary data.</text>
</comment>
<name>A0A9Q0R4P6_ANAIG</name>
<keyword evidence="4" id="KW-1185">Reference proteome</keyword>
<proteinExistence type="predicted"/>
<evidence type="ECO:0000313" key="4">
    <source>
        <dbReference type="Proteomes" id="UP001149090"/>
    </source>
</evidence>
<dbReference type="OrthoDB" id="32818at2759"/>
<evidence type="ECO:0000256" key="2">
    <source>
        <dbReference type="SAM" id="Phobius"/>
    </source>
</evidence>
<gene>
    <name evidence="3" type="ORF">M0811_13684</name>
</gene>